<name>A0A2K0A5N5_STAHA</name>
<dbReference type="InterPro" id="IPR029068">
    <property type="entry name" value="Glyas_Bleomycin-R_OHBP_Dase"/>
</dbReference>
<gene>
    <name evidence="2" type="ORF">AL503_005855</name>
</gene>
<dbReference type="Pfam" id="PF00903">
    <property type="entry name" value="Glyoxalase"/>
    <property type="match status" value="1"/>
</dbReference>
<proteinExistence type="predicted"/>
<dbReference type="PROSITE" id="PS51819">
    <property type="entry name" value="VOC"/>
    <property type="match status" value="2"/>
</dbReference>
<dbReference type="InterPro" id="IPR004360">
    <property type="entry name" value="Glyas_Fos-R_dOase_dom"/>
</dbReference>
<dbReference type="InterPro" id="IPR052537">
    <property type="entry name" value="Extradiol_RC_dioxygenase"/>
</dbReference>
<accession>A0A2K0A5N5</accession>
<feature type="domain" description="VOC" evidence="1">
    <location>
        <begin position="7"/>
        <end position="131"/>
    </location>
</feature>
<comment type="caution">
    <text evidence="2">The sequence shown here is derived from an EMBL/GenBank/DDBJ whole genome shotgun (WGS) entry which is preliminary data.</text>
</comment>
<reference evidence="2 3" key="1">
    <citation type="submission" date="2017-12" db="EMBL/GenBank/DDBJ databases">
        <title>FDA dAtabase for Regulatory Grade micrObial Sequences (FDA-ARGOS): Supporting development and validation of Infectious Disease Dx tests.</title>
        <authorList>
            <person name="Hoffmann M."/>
            <person name="Allard M."/>
            <person name="Evans P."/>
            <person name="Brown E."/>
            <person name="Tallon L."/>
            <person name="Sadzewicz L."/>
            <person name="Sengamalay N."/>
            <person name="Ott S."/>
            <person name="Godinez A."/>
            <person name="Nagaraj S."/>
            <person name="Vavikolanu K."/>
            <person name="Aluvathingal J."/>
            <person name="Nadendla S."/>
            <person name="Sichtig H."/>
        </authorList>
    </citation>
    <scope>NUCLEOTIDE SEQUENCE [LARGE SCALE GENOMIC DNA]</scope>
    <source>
        <strain evidence="2 3">FDAARGOS_148</strain>
    </source>
</reference>
<dbReference type="Proteomes" id="UP000053523">
    <property type="component" value="Unassembled WGS sequence"/>
</dbReference>
<dbReference type="GO" id="GO:0051213">
    <property type="term" value="F:dioxygenase activity"/>
    <property type="evidence" value="ECO:0007669"/>
    <property type="project" value="UniProtKB-KW"/>
</dbReference>
<evidence type="ECO:0000313" key="2">
    <source>
        <dbReference type="EMBL" id="PNN20332.1"/>
    </source>
</evidence>
<organism evidence="2 3">
    <name type="scientific">Staphylococcus haemolyticus</name>
    <dbReference type="NCBI Taxonomy" id="1283"/>
    <lineage>
        <taxon>Bacteria</taxon>
        <taxon>Bacillati</taxon>
        <taxon>Bacillota</taxon>
        <taxon>Bacilli</taxon>
        <taxon>Bacillales</taxon>
        <taxon>Staphylococcaceae</taxon>
        <taxon>Staphylococcus</taxon>
    </lineage>
</organism>
<dbReference type="SUPFAM" id="SSF54593">
    <property type="entry name" value="Glyoxalase/Bleomycin resistance protein/Dihydroxybiphenyl dioxygenase"/>
    <property type="match status" value="1"/>
</dbReference>
<dbReference type="InterPro" id="IPR037523">
    <property type="entry name" value="VOC_core"/>
</dbReference>
<keyword evidence="2" id="KW-0560">Oxidoreductase</keyword>
<dbReference type="EMBL" id="LORN02000015">
    <property type="protein sequence ID" value="PNN20332.1"/>
    <property type="molecule type" value="Genomic_DNA"/>
</dbReference>
<sequence length="302" mass="34953">MMEPITHIHHISAIVGDAQETYDLYTNVLNLTLIKQTVNYDDTKTYHLYFSNDRAQHDMVLTFFNWPNQYRGRIGSGQVGRLAFRIPKDSMSHWEMKLNANGIQTRQTESFNRATLEFEDIHGLTLAMVESDDECVNNDIIGFHGVTMLSANPRATEALLRNDLGLEYIQETDDNVHYQTSGSVHHQIIVKKFVNPQPVRWGGGIFHHIAWSVPNDEVHVQWRDYLLNKGLHVTDVKERFYFHAIYMKEPGNLIFEFATAGPGFTIDEDVNDLGKQLQLPPFYEGRRYEIEGHLMPLKLKEY</sequence>
<feature type="domain" description="VOC" evidence="1">
    <location>
        <begin position="142"/>
        <end position="260"/>
    </location>
</feature>
<dbReference type="Gene3D" id="3.10.180.10">
    <property type="entry name" value="2,3-Dihydroxybiphenyl 1,2-Dioxygenase, domain 1"/>
    <property type="match status" value="2"/>
</dbReference>
<keyword evidence="2" id="KW-0223">Dioxygenase</keyword>
<protein>
    <submittedName>
        <fullName evidence="2">Ring-cleaving dioxygenase</fullName>
    </submittedName>
</protein>
<dbReference type="AlphaFoldDB" id="A0A2K0A5N5"/>
<dbReference type="PANTHER" id="PTHR36110:SF2">
    <property type="entry name" value="RING-CLEAVING DIOXYGENASE MHQE-RELATED"/>
    <property type="match status" value="1"/>
</dbReference>
<evidence type="ECO:0000259" key="1">
    <source>
        <dbReference type="PROSITE" id="PS51819"/>
    </source>
</evidence>
<dbReference type="PANTHER" id="PTHR36110">
    <property type="entry name" value="RING-CLEAVING DIOXYGENASE MHQE-RELATED"/>
    <property type="match status" value="1"/>
</dbReference>
<evidence type="ECO:0000313" key="3">
    <source>
        <dbReference type="Proteomes" id="UP000053523"/>
    </source>
</evidence>